<protein>
    <recommendedName>
        <fullName evidence="2">Glycoside hydrolase family 42 N-terminal domain-containing protein</fullName>
    </recommendedName>
</protein>
<evidence type="ECO:0008006" key="2">
    <source>
        <dbReference type="Google" id="ProtNLM"/>
    </source>
</evidence>
<evidence type="ECO:0000313" key="1">
    <source>
        <dbReference type="EMBL" id="SVC88023.1"/>
    </source>
</evidence>
<sequence>MQTQIQHSTKHTTTYNTGIGFHYYPDELHYRSTDLDYWLPKLQNLGASWLTLVSSTNRSIPETFLSPLVQSGIEPIIHIKTDYIKPLDIDVIKSTMHAYANWGIKYICVFDCPNMRMAWKTGHFEHKRLVERFVDCWIPIAQLQIECGLPAVLTPLYQGGIYWDTSFLGAVLEAIVNRQHQEIIDKLVLGIYSFAGGHAADWGRGGNKTWPASQPYRTPPGSQDQTGFWSFDWYAEIMA</sequence>
<proteinExistence type="predicted"/>
<name>A0A382QRA7_9ZZZZ</name>
<dbReference type="AlphaFoldDB" id="A0A382QRA7"/>
<reference evidence="1" key="1">
    <citation type="submission" date="2018-05" db="EMBL/GenBank/DDBJ databases">
        <authorList>
            <person name="Lanie J.A."/>
            <person name="Ng W.-L."/>
            <person name="Kazmierczak K.M."/>
            <person name="Andrzejewski T.M."/>
            <person name="Davidsen T.M."/>
            <person name="Wayne K.J."/>
            <person name="Tettelin H."/>
            <person name="Glass J.I."/>
            <person name="Rusch D."/>
            <person name="Podicherti R."/>
            <person name="Tsui H.-C.T."/>
            <person name="Winkler M.E."/>
        </authorList>
    </citation>
    <scope>NUCLEOTIDE SEQUENCE</scope>
</reference>
<accession>A0A382QRA7</accession>
<dbReference type="EMBL" id="UINC01116345">
    <property type="protein sequence ID" value="SVC88023.1"/>
    <property type="molecule type" value="Genomic_DNA"/>
</dbReference>
<feature type="non-terminal residue" evidence="1">
    <location>
        <position position="239"/>
    </location>
</feature>
<organism evidence="1">
    <name type="scientific">marine metagenome</name>
    <dbReference type="NCBI Taxonomy" id="408172"/>
    <lineage>
        <taxon>unclassified sequences</taxon>
        <taxon>metagenomes</taxon>
        <taxon>ecological metagenomes</taxon>
    </lineage>
</organism>
<gene>
    <name evidence="1" type="ORF">METZ01_LOCUS340877</name>
</gene>